<protein>
    <recommendedName>
        <fullName evidence="4">Ribosomally synthesized peptide with nif11-like leader</fullName>
    </recommendedName>
</protein>
<name>A0ABX0Q3B8_9GAMM</name>
<feature type="region of interest" description="Disordered" evidence="1">
    <location>
        <begin position="62"/>
        <end position="88"/>
    </location>
</feature>
<dbReference type="Proteomes" id="UP001429601">
    <property type="component" value="Unassembled WGS sequence"/>
</dbReference>
<feature type="compositionally biased region" description="Acidic residues" evidence="1">
    <location>
        <begin position="65"/>
        <end position="78"/>
    </location>
</feature>
<dbReference type="RefSeq" id="WP_167125073.1">
    <property type="nucleotide sequence ID" value="NZ_JAAQQR010000003.1"/>
</dbReference>
<reference evidence="2 3" key="1">
    <citation type="journal article" date="2011" name="Curr. Microbiol.">
        <title>Luteibacter jiangsuensis sp. nov.: a methamidophos-degrading bacterium isolated from a methamidophos-manufacturing factory.</title>
        <authorList>
            <person name="Wang L."/>
            <person name="Wang G.L."/>
            <person name="Li S.P."/>
            <person name="Jiang J.D."/>
        </authorList>
    </citation>
    <scope>NUCLEOTIDE SEQUENCE [LARGE SCALE GENOMIC DNA]</scope>
    <source>
        <strain evidence="2 3">CGMCC 1.10133</strain>
    </source>
</reference>
<sequence>MSNIIDFLARMGASATLRTSGKADLANALTASDVEPTLAAAILAGDDAALRDRLAPGKFFGIQLDQDEPEEQDDGDEESSVRFAQRRA</sequence>
<organism evidence="2 3">
    <name type="scientific">Luteibacter jiangsuensis</name>
    <dbReference type="NCBI Taxonomy" id="637577"/>
    <lineage>
        <taxon>Bacteria</taxon>
        <taxon>Pseudomonadati</taxon>
        <taxon>Pseudomonadota</taxon>
        <taxon>Gammaproteobacteria</taxon>
        <taxon>Lysobacterales</taxon>
        <taxon>Rhodanobacteraceae</taxon>
        <taxon>Luteibacter</taxon>
    </lineage>
</organism>
<evidence type="ECO:0000313" key="2">
    <source>
        <dbReference type="EMBL" id="NID04965.1"/>
    </source>
</evidence>
<proteinExistence type="predicted"/>
<comment type="caution">
    <text evidence="2">The sequence shown here is derived from an EMBL/GenBank/DDBJ whole genome shotgun (WGS) entry which is preliminary data.</text>
</comment>
<gene>
    <name evidence="2" type="ORF">HBF26_08710</name>
</gene>
<evidence type="ECO:0008006" key="4">
    <source>
        <dbReference type="Google" id="ProtNLM"/>
    </source>
</evidence>
<evidence type="ECO:0000313" key="3">
    <source>
        <dbReference type="Proteomes" id="UP001429601"/>
    </source>
</evidence>
<keyword evidence="3" id="KW-1185">Reference proteome</keyword>
<accession>A0ABX0Q3B8</accession>
<evidence type="ECO:0000256" key="1">
    <source>
        <dbReference type="SAM" id="MobiDB-lite"/>
    </source>
</evidence>
<dbReference type="EMBL" id="JAAQQR010000003">
    <property type="protein sequence ID" value="NID04965.1"/>
    <property type="molecule type" value="Genomic_DNA"/>
</dbReference>